<organism evidence="1 2">
    <name type="scientific">Limosilactobacillus pontis</name>
    <dbReference type="NCBI Taxonomy" id="35787"/>
    <lineage>
        <taxon>Bacteria</taxon>
        <taxon>Bacillati</taxon>
        <taxon>Bacillota</taxon>
        <taxon>Bacilli</taxon>
        <taxon>Lactobacillales</taxon>
        <taxon>Lactobacillaceae</taxon>
        <taxon>Limosilactobacillus</taxon>
    </lineage>
</organism>
<evidence type="ECO:0000313" key="2">
    <source>
        <dbReference type="Proteomes" id="UP001529343"/>
    </source>
</evidence>
<proteinExistence type="predicted"/>
<comment type="caution">
    <text evidence="1">The sequence shown here is derived from an EMBL/GenBank/DDBJ whole genome shotgun (WGS) entry which is preliminary data.</text>
</comment>
<name>A0ABT7UV34_9LACO</name>
<evidence type="ECO:0008006" key="3">
    <source>
        <dbReference type="Google" id="ProtNLM"/>
    </source>
</evidence>
<reference evidence="2" key="1">
    <citation type="submission" date="2023-06" db="EMBL/GenBank/DDBJ databases">
        <title>Identification and characterization of horizontal gene transfer across gut microbiota members of farm animals based on homology search.</title>
        <authorList>
            <person name="Zeman M."/>
            <person name="Kubasova T."/>
            <person name="Jahodarova E."/>
            <person name="Nykrynova M."/>
            <person name="Rychlik I."/>
        </authorList>
    </citation>
    <scope>NUCLEOTIDE SEQUENCE [LARGE SCALE GENOMIC DNA]</scope>
    <source>
        <strain evidence="2">161_Gplus</strain>
    </source>
</reference>
<dbReference type="RefSeq" id="WP_289585530.1">
    <property type="nucleotide sequence ID" value="NZ_JAUDDW010000001.1"/>
</dbReference>
<evidence type="ECO:0000313" key="1">
    <source>
        <dbReference type="EMBL" id="MDM8265566.1"/>
    </source>
</evidence>
<protein>
    <recommendedName>
        <fullName evidence="3">HEAT repeat domain-containing protein</fullName>
    </recommendedName>
</protein>
<keyword evidence="2" id="KW-1185">Reference proteome</keyword>
<dbReference type="Proteomes" id="UP001529343">
    <property type="component" value="Unassembled WGS sequence"/>
</dbReference>
<accession>A0ABT7UV34</accession>
<dbReference type="EMBL" id="JAUDDW010000001">
    <property type="protein sequence ID" value="MDM8265566.1"/>
    <property type="molecule type" value="Genomic_DNA"/>
</dbReference>
<gene>
    <name evidence="1" type="ORF">QUW44_00050</name>
</gene>
<sequence length="303" mass="35022">MNEGQAKRYQQAEKLIKQEKWGPAGDILDSLVTETTDPDATRQLVRVLYKDHQYVQALSNVVEEPELFYQTEEFAKLAVKIMVQNQRFMLARLFIANGPAEWQQDLDKLVCDGEQIAQTKYQQTIQQRLKTFYHLGDGDLLEQRQRLNEAYALPLGDFILGTRFVLRDPFVHYLIKADIIENLRKLGVDTQLDYLWIDNHEYQVNPAEMTAQDEVPAIKTVRQIIKDRLGDQDAISFRMAKQQLELQLIFLFPRAANIITNPTEWAEVLLKTLNGQESGNDTAAEKWQQRLMTLISTLPQVGK</sequence>